<dbReference type="InterPro" id="IPR011990">
    <property type="entry name" value="TPR-like_helical_dom_sf"/>
</dbReference>
<dbReference type="PROSITE" id="PS51257">
    <property type="entry name" value="PROKAR_LIPOPROTEIN"/>
    <property type="match status" value="1"/>
</dbReference>
<name>A0A6G8F1U3_9BACT</name>
<sequence length="477" mass="53694">MKHYIIYISAILLGFMSLSSCDPTSPETSSDDFLTSENPMTSWVNGINKEMALAVGMYAELLDVATDNYRNVYSRSNREFDKPNILYTDYDVENLQRSVGKLREMANYALNTIAVNDKPTDEQLKDIYTALAYSYILAGENFIALPLAENGAPAEWQQHLHKAADVLNEANEKVASADFKPVYHTLLARIYYRLGDKAEAKKNAEKALEYDKTFCAMVQFDEENGVVSTIKDRSFSTNWWEPLPRLDFLDPKYQEQAASQRIAFAKAEEDYLILAECSVTDAAQLADFKARLLPELFALIQSRGTVTITDSLEMREAKATDGSMVKLNTSDWKVKSSAAGNAVSGLVLHRVKGTISIPSVSGTSVKEQELGNATGDDFLELIYLMRQEVFFAEGRRFADLGMRMPLCEVEAAKIRRTYPDIEVSRYTTAVIPAYIPTEEYGMDSYEVDAENKVITIKYDMNREIVRNKALDCIVPFE</sequence>
<evidence type="ECO:0000313" key="2">
    <source>
        <dbReference type="EMBL" id="QIM10196.1"/>
    </source>
</evidence>
<feature type="signal peptide" evidence="1">
    <location>
        <begin position="1"/>
        <end position="20"/>
    </location>
</feature>
<dbReference type="Gene3D" id="1.25.40.390">
    <property type="match status" value="1"/>
</dbReference>
<dbReference type="AlphaFoldDB" id="A0A6G8F1U3"/>
<keyword evidence="1" id="KW-0732">Signal</keyword>
<dbReference type="InterPro" id="IPR019734">
    <property type="entry name" value="TPR_rpt"/>
</dbReference>
<dbReference type="SUPFAM" id="SSF48452">
    <property type="entry name" value="TPR-like"/>
    <property type="match status" value="1"/>
</dbReference>
<dbReference type="EMBL" id="MN990733">
    <property type="protein sequence ID" value="QIM10196.1"/>
    <property type="molecule type" value="Genomic_DNA"/>
</dbReference>
<dbReference type="SMART" id="SM00028">
    <property type="entry name" value="TPR"/>
    <property type="match status" value="1"/>
</dbReference>
<reference evidence="2" key="1">
    <citation type="journal article" date="2020" name="J. ISSAAS">
        <title>Lactobacilli and other gastrointestinal microbiota of Peromyscus leucopus, reservoir host for agents of Lyme disease and other zoonoses in North America.</title>
        <authorList>
            <person name="Milovic A."/>
            <person name="Bassam K."/>
            <person name="Shao H."/>
            <person name="Chatzistamou I."/>
            <person name="Tufts D.M."/>
            <person name="Diuk-Wasser M."/>
            <person name="Barbour A.G."/>
        </authorList>
    </citation>
    <scope>NUCLEOTIDE SEQUENCE</scope>
    <source>
        <strain evidence="2">LL70</strain>
    </source>
</reference>
<evidence type="ECO:0008006" key="3">
    <source>
        <dbReference type="Google" id="ProtNLM"/>
    </source>
</evidence>
<protein>
    <recommendedName>
        <fullName evidence="3">Tetratricopeptide repeat protein</fullName>
    </recommendedName>
</protein>
<proteinExistence type="predicted"/>
<gene>
    <name evidence="2" type="ORF">Prevot485_2950</name>
</gene>
<evidence type="ECO:0000256" key="1">
    <source>
        <dbReference type="SAM" id="SignalP"/>
    </source>
</evidence>
<feature type="chain" id="PRO_5026069739" description="Tetratricopeptide repeat protein" evidence="1">
    <location>
        <begin position="21"/>
        <end position="477"/>
    </location>
</feature>
<accession>A0A6G8F1U3</accession>
<organism evidence="2">
    <name type="scientific">uncultured Prevotella sp</name>
    <dbReference type="NCBI Taxonomy" id="159272"/>
    <lineage>
        <taxon>Bacteria</taxon>
        <taxon>Pseudomonadati</taxon>
        <taxon>Bacteroidota</taxon>
        <taxon>Bacteroidia</taxon>
        <taxon>Bacteroidales</taxon>
        <taxon>Prevotellaceae</taxon>
        <taxon>Prevotella</taxon>
        <taxon>environmental samples</taxon>
    </lineage>
</organism>